<organism evidence="1 2">
    <name type="scientific">Nesidiocoris tenuis</name>
    <dbReference type="NCBI Taxonomy" id="355587"/>
    <lineage>
        <taxon>Eukaryota</taxon>
        <taxon>Metazoa</taxon>
        <taxon>Ecdysozoa</taxon>
        <taxon>Arthropoda</taxon>
        <taxon>Hexapoda</taxon>
        <taxon>Insecta</taxon>
        <taxon>Pterygota</taxon>
        <taxon>Neoptera</taxon>
        <taxon>Paraneoptera</taxon>
        <taxon>Hemiptera</taxon>
        <taxon>Heteroptera</taxon>
        <taxon>Panheteroptera</taxon>
        <taxon>Cimicomorpha</taxon>
        <taxon>Miridae</taxon>
        <taxon>Dicyphina</taxon>
        <taxon>Nesidiocoris</taxon>
    </lineage>
</organism>
<dbReference type="SUPFAM" id="SSF50494">
    <property type="entry name" value="Trypsin-like serine proteases"/>
    <property type="match status" value="1"/>
</dbReference>
<name>A0ABN7B552_9HEMI</name>
<evidence type="ECO:0000313" key="2">
    <source>
        <dbReference type="Proteomes" id="UP001307889"/>
    </source>
</evidence>
<keyword evidence="2" id="KW-1185">Reference proteome</keyword>
<dbReference type="InterPro" id="IPR009003">
    <property type="entry name" value="Peptidase_S1_PA"/>
</dbReference>
<protein>
    <recommendedName>
        <fullName evidence="3">Peptidase S1 domain-containing protein</fullName>
    </recommendedName>
</protein>
<dbReference type="Proteomes" id="UP001307889">
    <property type="component" value="Chromosome 10"/>
</dbReference>
<proteinExistence type="predicted"/>
<reference evidence="1 2" key="1">
    <citation type="submission" date="2023-09" db="EMBL/GenBank/DDBJ databases">
        <title>Nesidiocoris tenuis whole genome shotgun sequence.</title>
        <authorList>
            <person name="Shibata T."/>
            <person name="Shimoda M."/>
            <person name="Kobayashi T."/>
            <person name="Uehara T."/>
        </authorList>
    </citation>
    <scope>NUCLEOTIDE SEQUENCE [LARGE SCALE GENOMIC DNA]</scope>
    <source>
        <strain evidence="1 2">Japan</strain>
    </source>
</reference>
<accession>A0ABN7B552</accession>
<sequence>MPEAFVKIRDDLTYAGHLVAGAAEFPWVVDIRGTHYDQLYWATGNLVSSLDVLSTCRAVYQLSFYSRDFSDQAYFRFMENKTIKFEPLIGLKVSFAPNYLWEEDNTPWDPKPVDVDADPFERQRYNSGSRLVERLFVHSDCDLISGKGNLLRYDHGGFRLRHPIYALPPQLSYMPIPWRYDAYRMALYWNPSYNNPEEHVKYRVICYVASIGRSFGEWGRNMLVDYKVKYRVYAEKFQRCVEIDSYYEFDYHHCRVGASSKECNLFLSGPELTCYTTRGKVGAVCGHDRGAPVVCDGRVFGFVTSGVHGKFCNSKIPLPFLVIKLSVMKHLDVKDLVINIDSRYTKSIQKLKRQHSVGTYLSHSKYPFFFIISILKWVV</sequence>
<gene>
    <name evidence="1" type="ORF">NTJ_12332</name>
</gene>
<evidence type="ECO:0008006" key="3">
    <source>
        <dbReference type="Google" id="ProtNLM"/>
    </source>
</evidence>
<dbReference type="EMBL" id="AP028918">
    <property type="protein sequence ID" value="BES99535.1"/>
    <property type="molecule type" value="Genomic_DNA"/>
</dbReference>
<evidence type="ECO:0000313" key="1">
    <source>
        <dbReference type="EMBL" id="BES99535.1"/>
    </source>
</evidence>